<organism evidence="1 2">
    <name type="scientific">Geosporobacter ferrireducens</name>
    <dbReference type="NCBI Taxonomy" id="1424294"/>
    <lineage>
        <taxon>Bacteria</taxon>
        <taxon>Bacillati</taxon>
        <taxon>Bacillota</taxon>
        <taxon>Clostridia</taxon>
        <taxon>Peptostreptococcales</taxon>
        <taxon>Thermotaleaceae</taxon>
        <taxon>Geosporobacter</taxon>
    </lineage>
</organism>
<dbReference type="KEGG" id="gfe:Gferi_11920"/>
<evidence type="ECO:0000313" key="2">
    <source>
        <dbReference type="Proteomes" id="UP000095743"/>
    </source>
</evidence>
<reference evidence="1 2" key="1">
    <citation type="submission" date="2016-09" db="EMBL/GenBank/DDBJ databases">
        <title>Genomic analysis reveals versatility of anaerobic energy metabolism of Geosporobacter ferrireducens IRF9 of phylum Firmicutes.</title>
        <authorList>
            <person name="Kim S.-J."/>
        </authorList>
    </citation>
    <scope>NUCLEOTIDE SEQUENCE [LARGE SCALE GENOMIC DNA]</scope>
    <source>
        <strain evidence="1 2">IRF9</strain>
    </source>
</reference>
<evidence type="ECO:0000313" key="1">
    <source>
        <dbReference type="EMBL" id="AOT70239.1"/>
    </source>
</evidence>
<dbReference type="EMBL" id="CP017269">
    <property type="protein sequence ID" value="AOT70239.1"/>
    <property type="molecule type" value="Genomic_DNA"/>
</dbReference>
<protein>
    <submittedName>
        <fullName evidence="1">Uncharacterized protein</fullName>
    </submittedName>
</protein>
<proteinExistence type="predicted"/>
<gene>
    <name evidence="1" type="ORF">Gferi_11920</name>
</gene>
<accession>A0A1D8GH51</accession>
<keyword evidence="2" id="KW-1185">Reference proteome</keyword>
<name>A0A1D8GH51_9FIRM</name>
<dbReference type="RefSeq" id="WP_069976772.1">
    <property type="nucleotide sequence ID" value="NZ_CP017269.1"/>
</dbReference>
<dbReference type="Proteomes" id="UP000095743">
    <property type="component" value="Chromosome"/>
</dbReference>
<sequence>MAARMFSLSIPPAEVLHTLMGEVDGDVLHHEYYPLASDRGFGFIVFERFYSRGNHHIVWVLHTENIQGVTNATLICTANNGEWNIPLDEQDEWECMDTMMGILDEYIVDEKEI</sequence>
<dbReference type="OrthoDB" id="4774735at2"/>
<dbReference type="AlphaFoldDB" id="A0A1D8GH51"/>